<accession>A0A839H7L8</accession>
<protein>
    <submittedName>
        <fullName evidence="1">Uncharacterized protein</fullName>
    </submittedName>
</protein>
<dbReference type="EMBL" id="JABVCQ010000008">
    <property type="protein sequence ID" value="MBB1125583.1"/>
    <property type="molecule type" value="Genomic_DNA"/>
</dbReference>
<name>A0A839H7L8_9GAMM</name>
<comment type="caution">
    <text evidence="1">The sequence shown here is derived from an EMBL/GenBank/DDBJ whole genome shotgun (WGS) entry which is preliminary data.</text>
</comment>
<organism evidence="1 2">
    <name type="scientific">Thiospirillum jenense</name>
    <dbReference type="NCBI Taxonomy" id="1653858"/>
    <lineage>
        <taxon>Bacteria</taxon>
        <taxon>Pseudomonadati</taxon>
        <taxon>Pseudomonadota</taxon>
        <taxon>Gammaproteobacteria</taxon>
        <taxon>Chromatiales</taxon>
        <taxon>Chromatiaceae</taxon>
        <taxon>Thiospirillum</taxon>
    </lineage>
</organism>
<evidence type="ECO:0000313" key="1">
    <source>
        <dbReference type="EMBL" id="MBB1125583.1"/>
    </source>
</evidence>
<sequence length="69" mass="7386">MPTHIATEFTLAHLLRATALSNPLWSHIGAAAHTTDTALDQALRLSLTQTGMTRHTTLACSTAVITVVY</sequence>
<evidence type="ECO:0000313" key="2">
    <source>
        <dbReference type="Proteomes" id="UP000548632"/>
    </source>
</evidence>
<dbReference type="AlphaFoldDB" id="A0A839H7L8"/>
<proteinExistence type="predicted"/>
<dbReference type="Proteomes" id="UP000548632">
    <property type="component" value="Unassembled WGS sequence"/>
</dbReference>
<keyword evidence="2" id="KW-1185">Reference proteome</keyword>
<reference evidence="1 2" key="1">
    <citation type="journal article" date="2020" name="Arch. Microbiol.">
        <title>The genome sequence of the giant phototrophic gammaproteobacterium Thiospirillum jenense gives insight into its physiological properties and phylogenetic relationships.</title>
        <authorList>
            <person name="Imhoff J.F."/>
            <person name="Meyer T.E."/>
            <person name="Kyndt J.A."/>
        </authorList>
    </citation>
    <scope>NUCLEOTIDE SEQUENCE [LARGE SCALE GENOMIC DNA]</scope>
    <source>
        <strain evidence="1 2">DSM 216</strain>
    </source>
</reference>
<dbReference type="RefSeq" id="WP_182583082.1">
    <property type="nucleotide sequence ID" value="NZ_JABVCQ010000008.1"/>
</dbReference>
<gene>
    <name evidence="1" type="ORF">HUK38_04965</name>
</gene>